<dbReference type="eggNOG" id="ENOG502SC2U">
    <property type="taxonomic scope" value="Eukaryota"/>
</dbReference>
<feature type="domain" description="Ataxin-10" evidence="8">
    <location>
        <begin position="824"/>
        <end position="894"/>
    </location>
</feature>
<dbReference type="SUPFAM" id="SSF47095">
    <property type="entry name" value="HMG-box"/>
    <property type="match status" value="1"/>
</dbReference>
<protein>
    <recommendedName>
        <fullName evidence="5">Ataxin-10 homolog</fullName>
    </recommendedName>
    <alternativeName>
        <fullName evidence="6">Copper transport protein 86</fullName>
    </alternativeName>
</protein>
<evidence type="ECO:0000259" key="8">
    <source>
        <dbReference type="Pfam" id="PF09759"/>
    </source>
</evidence>
<feature type="compositionally biased region" description="Pro residues" evidence="7">
    <location>
        <begin position="740"/>
        <end position="752"/>
    </location>
</feature>
<reference evidence="10" key="1">
    <citation type="journal article" date="2012" name="PLoS Genet.">
        <title>The genomes of the fungal plant pathogens Cladosporium fulvum and Dothistroma septosporum reveal adaptation to different hosts and lifestyles but also signatures of common ancestry.</title>
        <authorList>
            <person name="de Wit P.J.G.M."/>
            <person name="van der Burgt A."/>
            <person name="Oekmen B."/>
            <person name="Stergiopoulos I."/>
            <person name="Abd-Elsalam K.A."/>
            <person name="Aerts A.L."/>
            <person name="Bahkali A.H."/>
            <person name="Beenen H.G."/>
            <person name="Chettri P."/>
            <person name="Cox M.P."/>
            <person name="Datema E."/>
            <person name="de Vries R.P."/>
            <person name="Dhillon B."/>
            <person name="Ganley A.R."/>
            <person name="Griffiths S.A."/>
            <person name="Guo Y."/>
            <person name="Hamelin R.C."/>
            <person name="Henrissat B."/>
            <person name="Kabir M.S."/>
            <person name="Jashni M.K."/>
            <person name="Kema G."/>
            <person name="Klaubauf S."/>
            <person name="Lapidus A."/>
            <person name="Levasseur A."/>
            <person name="Lindquist E."/>
            <person name="Mehrabi R."/>
            <person name="Ohm R.A."/>
            <person name="Owen T.J."/>
            <person name="Salamov A."/>
            <person name="Schwelm A."/>
            <person name="Schijlen E."/>
            <person name="Sun H."/>
            <person name="van den Burg H.A."/>
            <person name="van Ham R.C.H.J."/>
            <person name="Zhang S."/>
            <person name="Goodwin S.B."/>
            <person name="Grigoriev I.V."/>
            <person name="Collemare J."/>
            <person name="Bradshaw R.E."/>
        </authorList>
    </citation>
    <scope>NUCLEOTIDE SEQUENCE [LARGE SCALE GENOMIC DNA]</scope>
    <source>
        <strain evidence="10">NZE10 / CBS 128990</strain>
    </source>
</reference>
<dbReference type="InterPro" id="IPR019156">
    <property type="entry name" value="Ataxin-10_domain"/>
</dbReference>
<dbReference type="Pfam" id="PF09759">
    <property type="entry name" value="Atx10homo_assoc"/>
    <property type="match status" value="1"/>
</dbReference>
<comment type="function">
    <text evidence="4">May play a role in the regulation of cytokinesis.</text>
</comment>
<keyword evidence="2" id="KW-0132">Cell division</keyword>
<feature type="region of interest" description="Disordered" evidence="7">
    <location>
        <begin position="736"/>
        <end position="756"/>
    </location>
</feature>
<feature type="non-terminal residue" evidence="9">
    <location>
        <position position="948"/>
    </location>
</feature>
<dbReference type="GO" id="GO:0005829">
    <property type="term" value="C:cytosol"/>
    <property type="evidence" value="ECO:0007669"/>
    <property type="project" value="TreeGrafter"/>
</dbReference>
<evidence type="ECO:0000256" key="6">
    <source>
        <dbReference type="ARBA" id="ARBA00044805"/>
    </source>
</evidence>
<dbReference type="InterPro" id="IPR016024">
    <property type="entry name" value="ARM-type_fold"/>
</dbReference>
<evidence type="ECO:0000256" key="4">
    <source>
        <dbReference type="ARBA" id="ARBA00044746"/>
    </source>
</evidence>
<accession>N1Q2C8</accession>
<dbReference type="Gene3D" id="1.10.30.10">
    <property type="entry name" value="High mobility group box domain"/>
    <property type="match status" value="1"/>
</dbReference>
<name>N1Q2C8_DOTSN</name>
<dbReference type="Proteomes" id="UP000016933">
    <property type="component" value="Unassembled WGS sequence"/>
</dbReference>
<evidence type="ECO:0000256" key="1">
    <source>
        <dbReference type="ARBA" id="ARBA00008384"/>
    </source>
</evidence>
<dbReference type="EMBL" id="KB446535">
    <property type="protein sequence ID" value="EME49911.1"/>
    <property type="molecule type" value="Genomic_DNA"/>
</dbReference>
<evidence type="ECO:0000256" key="3">
    <source>
        <dbReference type="ARBA" id="ARBA00023306"/>
    </source>
</evidence>
<keyword evidence="10" id="KW-1185">Reference proteome</keyword>
<dbReference type="AlphaFoldDB" id="N1Q2C8"/>
<dbReference type="SUPFAM" id="SSF48371">
    <property type="entry name" value="ARM repeat"/>
    <property type="match status" value="1"/>
</dbReference>
<evidence type="ECO:0000256" key="2">
    <source>
        <dbReference type="ARBA" id="ARBA00022618"/>
    </source>
</evidence>
<evidence type="ECO:0000313" key="9">
    <source>
        <dbReference type="EMBL" id="EME49911.1"/>
    </source>
</evidence>
<gene>
    <name evidence="9" type="ORF">DOTSEDRAFT_103928</name>
</gene>
<dbReference type="InterPro" id="IPR051374">
    <property type="entry name" value="Ataxin-10/CTR86_families"/>
</dbReference>
<dbReference type="PANTHER" id="PTHR13255:SF0">
    <property type="entry name" value="ATAXIN-10"/>
    <property type="match status" value="1"/>
</dbReference>
<sequence>IRLVLPPYTIHFKSSTYMNPTTLDFLDKKVCKEILKKCAQDVSVREAIGTDIKFWPELCVLLKAAIPSLERRSFTIWDPSSVDYESTSGALIASHYPGLWKDLERINDLMGIARNVLTTGAKVQDLAASYSLDAEVFRLINCCVRVTARGYDGDAGTGDEEKWQWVVNAYKKLLITSLQFLNNLVAQNERRKLMLWASLFDNSDGKRYVDPTGAEPLWDDTPFADYPLPPEAIEGRDKLKGNGYAFYCKRAAGICKEDYNIERKRDPSLAEMHLEMPRRWAELTDDDHEYWQGLYEDATAKYRQDLAVYEAKMLAATEQQPVLRSDVPVSQQTRQVERKIAMLEEQLAEKYRNESADIKPLEPTIYGKDGYLTFDNQSLQSRPVVADDMRMLFTAEAGTKILESGKAELMKRLEGYEASPESEMPQRPTTEEARFRDMMAAETRDDDGKEEEEEDYPGSTEDGRGLLTDVPLILGPSEIEVLPMLIMSGIVPPPAATLARKCLTKDETNALLNMHVVRTHLLLSQSSGRNLLRELLIFVAAWDLREEELYFKFMVKIMEAILRNGLMPYAYHAFRDRSRSKDIISPAQAVIMKLLTCIFRARGEAQKAAVAANAQHKNGATAVDLHILNFIFTEFRQHIIPQTCALVFLQGQIHAGRASPEDFPLNLWDMERMYEGVYQYLEFFAVLTEEGVWKGILGEWEMASELVTLLRELEGGIPKMGAVVQSLPRRVENVQMATPSPLPPMSPMPVPSAPVSTPVRMPTPVLQQGAPVAIERPFDPLLEAETPLAYADEHPSNNPPLPNANVAPHHDQDEPSDFEWRNLKKLTVLVLSSLIWKNRTVQDQVRRYGGLEALVGCCRPDEHNPYIREHAIMCLRFAVEGCEENGRVIRSMAEGHPGRKKAPVAIEGGSITLSSVGAVIEDVPREVLDTQGYETFMDPKGQVGLRRK</sequence>
<comment type="similarity">
    <text evidence="1">Belongs to the ataxin-10 family.</text>
</comment>
<keyword evidence="3" id="KW-0131">Cell cycle</keyword>
<dbReference type="GO" id="GO:0051301">
    <property type="term" value="P:cell division"/>
    <property type="evidence" value="ECO:0007669"/>
    <property type="project" value="UniProtKB-KW"/>
</dbReference>
<feature type="compositionally biased region" description="Basic and acidic residues" evidence="7">
    <location>
        <begin position="429"/>
        <end position="447"/>
    </location>
</feature>
<dbReference type="Gene3D" id="1.25.10.10">
    <property type="entry name" value="Leucine-rich Repeat Variant"/>
    <property type="match status" value="1"/>
</dbReference>
<organism evidence="9 10">
    <name type="scientific">Dothistroma septosporum (strain NZE10 / CBS 128990)</name>
    <name type="common">Red band needle blight fungus</name>
    <name type="synonym">Mycosphaerella pini</name>
    <dbReference type="NCBI Taxonomy" id="675120"/>
    <lineage>
        <taxon>Eukaryota</taxon>
        <taxon>Fungi</taxon>
        <taxon>Dikarya</taxon>
        <taxon>Ascomycota</taxon>
        <taxon>Pezizomycotina</taxon>
        <taxon>Dothideomycetes</taxon>
        <taxon>Dothideomycetidae</taxon>
        <taxon>Mycosphaerellales</taxon>
        <taxon>Mycosphaerellaceae</taxon>
        <taxon>Dothistroma</taxon>
    </lineage>
</organism>
<evidence type="ECO:0000256" key="7">
    <source>
        <dbReference type="SAM" id="MobiDB-lite"/>
    </source>
</evidence>
<dbReference type="HOGENOM" id="CLU_005559_2_0_1"/>
<proteinExistence type="inferred from homology"/>
<dbReference type="InterPro" id="IPR011989">
    <property type="entry name" value="ARM-like"/>
</dbReference>
<feature type="region of interest" description="Disordered" evidence="7">
    <location>
        <begin position="791"/>
        <end position="816"/>
    </location>
</feature>
<dbReference type="OrthoDB" id="379794at2759"/>
<dbReference type="STRING" id="675120.N1Q2C8"/>
<evidence type="ECO:0000256" key="5">
    <source>
        <dbReference type="ARBA" id="ARBA00044801"/>
    </source>
</evidence>
<dbReference type="OMA" id="FIMHNEH"/>
<dbReference type="InterPro" id="IPR036910">
    <property type="entry name" value="HMG_box_dom_sf"/>
</dbReference>
<feature type="region of interest" description="Disordered" evidence="7">
    <location>
        <begin position="415"/>
        <end position="462"/>
    </location>
</feature>
<dbReference type="PANTHER" id="PTHR13255">
    <property type="entry name" value="ATAXIN-10"/>
    <property type="match status" value="1"/>
</dbReference>
<reference evidence="9 10" key="2">
    <citation type="journal article" date="2012" name="PLoS Pathog.">
        <title>Diverse lifestyles and strategies of plant pathogenesis encoded in the genomes of eighteen Dothideomycetes fungi.</title>
        <authorList>
            <person name="Ohm R.A."/>
            <person name="Feau N."/>
            <person name="Henrissat B."/>
            <person name="Schoch C.L."/>
            <person name="Horwitz B.A."/>
            <person name="Barry K.W."/>
            <person name="Condon B.J."/>
            <person name="Copeland A.C."/>
            <person name="Dhillon B."/>
            <person name="Glaser F."/>
            <person name="Hesse C.N."/>
            <person name="Kosti I."/>
            <person name="LaButti K."/>
            <person name="Lindquist E.A."/>
            <person name="Lucas S."/>
            <person name="Salamov A.A."/>
            <person name="Bradshaw R.E."/>
            <person name="Ciuffetti L."/>
            <person name="Hamelin R.C."/>
            <person name="Kema G.H.J."/>
            <person name="Lawrence C."/>
            <person name="Scott J.A."/>
            <person name="Spatafora J.W."/>
            <person name="Turgeon B.G."/>
            <person name="de Wit P.J.G.M."/>
            <person name="Zhong S."/>
            <person name="Goodwin S.B."/>
            <person name="Grigoriev I.V."/>
        </authorList>
    </citation>
    <scope>NUCLEOTIDE SEQUENCE [LARGE SCALE GENOMIC DNA]</scope>
    <source>
        <strain evidence="10">NZE10 / CBS 128990</strain>
    </source>
</reference>
<feature type="non-terminal residue" evidence="9">
    <location>
        <position position="1"/>
    </location>
</feature>
<evidence type="ECO:0000313" key="10">
    <source>
        <dbReference type="Proteomes" id="UP000016933"/>
    </source>
</evidence>